<gene>
    <name evidence="2" type="ORF">BcabD6B2_00830</name>
</gene>
<evidence type="ECO:0000256" key="1">
    <source>
        <dbReference type="SAM" id="MobiDB-lite"/>
    </source>
</evidence>
<proteinExistence type="predicted"/>
<feature type="compositionally biased region" description="Low complexity" evidence="1">
    <location>
        <begin position="414"/>
        <end position="431"/>
    </location>
</feature>
<dbReference type="EMBL" id="BPLF01000001">
    <property type="protein sequence ID" value="GIX60648.1"/>
    <property type="molecule type" value="Genomic_DNA"/>
</dbReference>
<feature type="region of interest" description="Disordered" evidence="1">
    <location>
        <begin position="489"/>
        <end position="553"/>
    </location>
</feature>
<evidence type="ECO:0000313" key="2">
    <source>
        <dbReference type="EMBL" id="GIX60648.1"/>
    </source>
</evidence>
<dbReference type="Proteomes" id="UP001497744">
    <property type="component" value="Unassembled WGS sequence"/>
</dbReference>
<protein>
    <submittedName>
        <fullName evidence="2">Secreted antigen 1</fullName>
    </submittedName>
</protein>
<reference evidence="2 3" key="1">
    <citation type="submission" date="2021-06" db="EMBL/GenBank/DDBJ databases">
        <title>Genome sequence of Babesia caballi.</title>
        <authorList>
            <person name="Yamagishi J."/>
            <person name="Kidaka T."/>
            <person name="Ochi A."/>
        </authorList>
    </citation>
    <scope>NUCLEOTIDE SEQUENCE [LARGE SCALE GENOMIC DNA]</scope>
    <source>
        <strain evidence="2">USDA-D6B2</strain>
    </source>
</reference>
<name>A0AAV4LLV3_BABCB</name>
<feature type="region of interest" description="Disordered" evidence="1">
    <location>
        <begin position="397"/>
        <end position="475"/>
    </location>
</feature>
<keyword evidence="3" id="KW-1185">Reference proteome</keyword>
<accession>A0AAV4LLV3</accession>
<feature type="compositionally biased region" description="Polar residues" evidence="1">
    <location>
        <begin position="497"/>
        <end position="510"/>
    </location>
</feature>
<comment type="caution">
    <text evidence="2">The sequence shown here is derived from an EMBL/GenBank/DDBJ whole genome shotgun (WGS) entry which is preliminary data.</text>
</comment>
<dbReference type="RefSeq" id="XP_067712719.1">
    <property type="nucleotide sequence ID" value="XM_067856618.1"/>
</dbReference>
<feature type="compositionally biased region" description="Polar residues" evidence="1">
    <location>
        <begin position="442"/>
        <end position="465"/>
    </location>
</feature>
<dbReference type="AlphaFoldDB" id="A0AAV4LLV3"/>
<sequence>MAAGTGTIKPPKTLRAALDFLAKLNNTLGITDEVGEALKSKVNKAINGLISSGTKSDISFIHDIIENLKNVLRKACELRDEIVNINREKKYGDYSEIELDNRAEECATIIIGILPYLYNTLFYLNFQVSDSFRRRGSGGWITQTCKPQLNDENYLNEWLLKRNGIPSSKSSSNSLLPGGYDEKQLSSNDGLALHGALFDFVDAEGEETCFSNLIVSLIFVTEVTGASTAIALIFVTAFCRAVLNNVFANKMSPLECNNLTNVCSELLMNLGRIVPRNSDIRSSNLIACESAVDYCTRILKSDDLEYFVVWLKCNLNTIILNLKKMAEDCKQWDNLSFDQGKYAGPFAYGFMFGVGWGNGAISGQDKFSQIIKNLTARPESKGSMKSLLKCLDPRAPIIVNDEQPQQEDRRVEADSAPAESGSGPGSSTASGMVSEIHGDGSVASTAAEVQSGRQNAQSSGGHSATSSPVESPPPKVEIDENLQQIATAPNFPAGNEASGTDLPSETSAHNTGPEISGVSHPPDQTPAQSGSSGSQSDSDHVDGEASDSNGDTSTITIGSAAGGVAVLGGGGAALYFLNVGGIKTLITGVP</sequence>
<evidence type="ECO:0000313" key="3">
    <source>
        <dbReference type="Proteomes" id="UP001497744"/>
    </source>
</evidence>
<organism evidence="2 3">
    <name type="scientific">Babesia caballi</name>
    <dbReference type="NCBI Taxonomy" id="5871"/>
    <lineage>
        <taxon>Eukaryota</taxon>
        <taxon>Sar</taxon>
        <taxon>Alveolata</taxon>
        <taxon>Apicomplexa</taxon>
        <taxon>Aconoidasida</taxon>
        <taxon>Piroplasmida</taxon>
        <taxon>Babesiidae</taxon>
        <taxon>Babesia</taxon>
    </lineage>
</organism>
<dbReference type="GeneID" id="94192131"/>